<dbReference type="Proteomes" id="UP000069935">
    <property type="component" value="Chromosome 6"/>
</dbReference>
<dbReference type="AlphaFoldDB" id="A0AAC8ZWC2"/>
<dbReference type="EMBL" id="CP012406">
    <property type="protein sequence ID" value="ALG75428.1"/>
    <property type="molecule type" value="Genomic_DNA"/>
</dbReference>
<organism evidence="1 2">
    <name type="scientific">Azospirillum thiophilum</name>
    <dbReference type="NCBI Taxonomy" id="528244"/>
    <lineage>
        <taxon>Bacteria</taxon>
        <taxon>Pseudomonadati</taxon>
        <taxon>Pseudomonadota</taxon>
        <taxon>Alphaproteobacteria</taxon>
        <taxon>Rhodospirillales</taxon>
        <taxon>Azospirillaceae</taxon>
        <taxon>Azospirillum</taxon>
    </lineage>
</organism>
<dbReference type="KEGG" id="ati:AL072_29280"/>
<reference evidence="2" key="1">
    <citation type="submission" date="2015-08" db="EMBL/GenBank/DDBJ databases">
        <title>Complete Genome Sequence of Azospirillum thiophilum BV-S.</title>
        <authorList>
            <person name="Fomenkov A."/>
            <person name="Vincze T."/>
            <person name="Grabovich M."/>
            <person name="Dubinina G."/>
            <person name="Orlova M."/>
            <person name="Belousova E."/>
            <person name="Roberts R.J."/>
        </authorList>
    </citation>
    <scope>NUCLEOTIDE SEQUENCE [LARGE SCALE GENOMIC DNA]</scope>
    <source>
        <strain evidence="2">BV-S</strain>
    </source>
</reference>
<keyword evidence="2" id="KW-1185">Reference proteome</keyword>
<reference evidence="1 2" key="2">
    <citation type="journal article" date="2016" name="Genome Announc.">
        <title>Complete Genome Sequence of a Strain of Azospirillum thiophilum Isolated from a Sulfide Spring.</title>
        <authorList>
            <person name="Fomenkov A."/>
            <person name="Vincze T."/>
            <person name="Grabovich M."/>
            <person name="Anton B.P."/>
            <person name="Dubinina G."/>
            <person name="Orlova M."/>
            <person name="Belousova E."/>
            <person name="Roberts R.J."/>
        </authorList>
    </citation>
    <scope>NUCLEOTIDE SEQUENCE [LARGE SCALE GENOMIC DNA]</scope>
    <source>
        <strain evidence="1 2">BV-S</strain>
    </source>
</reference>
<gene>
    <name evidence="1" type="ORF">AL072_29280</name>
</gene>
<proteinExistence type="predicted"/>
<protein>
    <submittedName>
        <fullName evidence="1">Uncharacterized protein</fullName>
    </submittedName>
</protein>
<name>A0AAC8ZWC2_9PROT</name>
<accession>A0AAC8ZWC2</accession>
<evidence type="ECO:0000313" key="2">
    <source>
        <dbReference type="Proteomes" id="UP000069935"/>
    </source>
</evidence>
<evidence type="ECO:0000313" key="1">
    <source>
        <dbReference type="EMBL" id="ALG75428.1"/>
    </source>
</evidence>
<sequence length="94" mass="10305">MIEWRRHLRLNLLRTLTKVPGYTSPETVLADVARRHGFAASGAVVREELGWLGNVGLIVVNPVPNWHLVVMLTDAGEDVAEGRARVDGVARGQP</sequence>